<evidence type="ECO:0000256" key="1">
    <source>
        <dbReference type="SAM" id="SignalP"/>
    </source>
</evidence>
<dbReference type="SUPFAM" id="SSF160387">
    <property type="entry name" value="NosL/MerB-like"/>
    <property type="match status" value="1"/>
</dbReference>
<evidence type="ECO:0000313" key="3">
    <source>
        <dbReference type="Proteomes" id="UP001321445"/>
    </source>
</evidence>
<protein>
    <recommendedName>
        <fullName evidence="4">Nitrous oxide reductase maturation protein, outer-membrane lipoprotein NosL</fullName>
    </recommendedName>
</protein>
<dbReference type="Proteomes" id="UP001321445">
    <property type="component" value="Chromosome"/>
</dbReference>
<dbReference type="Gene3D" id="3.30.70.2050">
    <property type="match status" value="1"/>
</dbReference>
<dbReference type="InterPro" id="IPR008719">
    <property type="entry name" value="N2O_reductase_NosL"/>
</dbReference>
<name>A0ABN6WU66_9BACT</name>
<gene>
    <name evidence="2" type="ORF">HCR_07400</name>
</gene>
<accession>A0ABN6WU66</accession>
<evidence type="ECO:0008006" key="4">
    <source>
        <dbReference type="Google" id="ProtNLM"/>
    </source>
</evidence>
<reference evidence="2 3" key="1">
    <citation type="submission" date="2023-03" db="EMBL/GenBank/DDBJ databases">
        <title>Description of Hydrogenimonas sp. ISO32.</title>
        <authorList>
            <person name="Mino S."/>
            <person name="Fukazawa S."/>
            <person name="Sawabe T."/>
        </authorList>
    </citation>
    <scope>NUCLEOTIDE SEQUENCE [LARGE SCALE GENOMIC DNA]</scope>
    <source>
        <strain evidence="2 3">ISO32</strain>
    </source>
</reference>
<proteinExistence type="predicted"/>
<sequence>MRRIFLALLLITSVMFAADSAWGDKPNERDPVYQLMIDKFPKFETEMILKNGKHIRFCCVKAMMNFYYHPEKYPEYGVKDRTEVDKMYVKDYLGGERVPIEKAWFVFGSRLTGPHGDDLIPFSSRTKAELFVKRYGGTRIMDFDEMGNKGYGLIRYLDM</sequence>
<dbReference type="RefSeq" id="WP_286337624.1">
    <property type="nucleotide sequence ID" value="NZ_AP027370.1"/>
</dbReference>
<dbReference type="PANTHER" id="PTHR41247:SF1">
    <property type="entry name" value="HTH-TYPE TRANSCRIPTIONAL REPRESSOR YCNK"/>
    <property type="match status" value="1"/>
</dbReference>
<dbReference type="EMBL" id="AP027370">
    <property type="protein sequence ID" value="BDY12428.1"/>
    <property type="molecule type" value="Genomic_DNA"/>
</dbReference>
<dbReference type="Pfam" id="PF05573">
    <property type="entry name" value="NosL"/>
    <property type="match status" value="1"/>
</dbReference>
<evidence type="ECO:0000313" key="2">
    <source>
        <dbReference type="EMBL" id="BDY12428.1"/>
    </source>
</evidence>
<feature type="chain" id="PRO_5045233002" description="Nitrous oxide reductase maturation protein, outer-membrane lipoprotein NosL" evidence="1">
    <location>
        <begin position="18"/>
        <end position="159"/>
    </location>
</feature>
<feature type="signal peptide" evidence="1">
    <location>
        <begin position="1"/>
        <end position="17"/>
    </location>
</feature>
<keyword evidence="1" id="KW-0732">Signal</keyword>
<organism evidence="2 3">
    <name type="scientific">Hydrogenimonas cancrithermarum</name>
    <dbReference type="NCBI Taxonomy" id="2993563"/>
    <lineage>
        <taxon>Bacteria</taxon>
        <taxon>Pseudomonadati</taxon>
        <taxon>Campylobacterota</taxon>
        <taxon>Epsilonproteobacteria</taxon>
        <taxon>Campylobacterales</taxon>
        <taxon>Hydrogenimonadaceae</taxon>
        <taxon>Hydrogenimonas</taxon>
    </lineage>
</organism>
<dbReference type="PANTHER" id="PTHR41247">
    <property type="entry name" value="HTH-TYPE TRANSCRIPTIONAL REPRESSOR YCNK"/>
    <property type="match status" value="1"/>
</dbReference>
<keyword evidence="3" id="KW-1185">Reference proteome</keyword>